<sequence>MFVFIVSSGVAEAATLPLRLLLQIFFQMTFSELNQAFAFGL</sequence>
<protein>
    <submittedName>
        <fullName evidence="1">Uncharacterized protein</fullName>
    </submittedName>
</protein>
<dbReference type="Proteomes" id="UP000253816">
    <property type="component" value="Unassembled WGS sequence"/>
</dbReference>
<organism evidence="1 2">
    <name type="scientific">Candidatus Similichlamydia laticola</name>
    <dbReference type="NCBI Taxonomy" id="2170265"/>
    <lineage>
        <taxon>Bacteria</taxon>
        <taxon>Pseudomonadati</taxon>
        <taxon>Chlamydiota</taxon>
        <taxon>Chlamydiia</taxon>
        <taxon>Parachlamydiales</taxon>
        <taxon>Candidatus Parilichlamydiaceae</taxon>
        <taxon>Candidatus Similichlamydia</taxon>
    </lineage>
</organism>
<keyword evidence="2" id="KW-1185">Reference proteome</keyword>
<evidence type="ECO:0000313" key="2">
    <source>
        <dbReference type="Proteomes" id="UP000253816"/>
    </source>
</evidence>
<comment type="caution">
    <text evidence="1">The sequence shown here is derived from an EMBL/GenBank/DDBJ whole genome shotgun (WGS) entry which is preliminary data.</text>
</comment>
<evidence type="ECO:0000313" key="1">
    <source>
        <dbReference type="EMBL" id="RDB31203.1"/>
    </source>
</evidence>
<proteinExistence type="predicted"/>
<dbReference type="AlphaFoldDB" id="A0A369KHD0"/>
<reference evidence="1 2" key="1">
    <citation type="submission" date="2018-07" db="EMBL/GenBank/DDBJ databases">
        <title>Comparative genomics of the Candidatus Parilichlamydiaceae reveals evidence of convergent evolution and genome reduction in the phylum Chlamydiae.</title>
        <authorList>
            <person name="Taylor-Brown A."/>
            <person name="Polkinghorne A."/>
        </authorList>
    </citation>
    <scope>NUCLEOTIDE SEQUENCE [LARGE SCALE GENOMIC DNA]</scope>
    <source>
        <strain evidence="1 2">Hat2</strain>
    </source>
</reference>
<name>A0A369KHD0_9BACT</name>
<dbReference type="EMBL" id="QQBG01000026">
    <property type="protein sequence ID" value="RDB31203.1"/>
    <property type="molecule type" value="Genomic_DNA"/>
</dbReference>
<accession>A0A369KHD0</accession>
<gene>
    <name evidence="1" type="ORF">HAT2_00683</name>
</gene>